<dbReference type="PANTHER" id="PTHR28174">
    <property type="entry name" value="54S RIBOSOMAL PROTEIN L36, MITOCHONDRIAL"/>
    <property type="match status" value="1"/>
</dbReference>
<organism evidence="3 4">
    <name type="scientific">Lachancea quebecensis</name>
    <dbReference type="NCBI Taxonomy" id="1654605"/>
    <lineage>
        <taxon>Eukaryota</taxon>
        <taxon>Fungi</taxon>
        <taxon>Dikarya</taxon>
        <taxon>Ascomycota</taxon>
        <taxon>Saccharomycotina</taxon>
        <taxon>Saccharomycetes</taxon>
        <taxon>Saccharomycetales</taxon>
        <taxon>Saccharomycetaceae</taxon>
        <taxon>Lachancea</taxon>
    </lineage>
</organism>
<dbReference type="Pfam" id="PF21492">
    <property type="entry name" value="bL31_N"/>
    <property type="match status" value="1"/>
</dbReference>
<dbReference type="OrthoDB" id="5587740at2759"/>
<dbReference type="GO" id="GO:0032543">
    <property type="term" value="P:mitochondrial translation"/>
    <property type="evidence" value="ECO:0007669"/>
    <property type="project" value="InterPro"/>
</dbReference>
<keyword evidence="4" id="KW-1185">Reference proteome</keyword>
<dbReference type="GO" id="GO:0005762">
    <property type="term" value="C:mitochondrial large ribosomal subunit"/>
    <property type="evidence" value="ECO:0007669"/>
    <property type="project" value="InterPro"/>
</dbReference>
<evidence type="ECO:0000313" key="3">
    <source>
        <dbReference type="EMBL" id="CUS21995.1"/>
    </source>
</evidence>
<protein>
    <submittedName>
        <fullName evidence="3">LAQU0S04e05776g1_1</fullName>
    </submittedName>
</protein>
<accession>A0A0P1KRC1</accession>
<dbReference type="AlphaFoldDB" id="A0A0P1KRC1"/>
<feature type="region of interest" description="Disordered" evidence="1">
    <location>
        <begin position="115"/>
        <end position="180"/>
    </location>
</feature>
<reference evidence="4" key="1">
    <citation type="submission" date="2015-10" db="EMBL/GenBank/DDBJ databases">
        <authorList>
            <person name="Devillers H."/>
        </authorList>
    </citation>
    <scope>NUCLEOTIDE SEQUENCE [LARGE SCALE GENOMIC DNA]</scope>
</reference>
<evidence type="ECO:0000259" key="2">
    <source>
        <dbReference type="Pfam" id="PF21492"/>
    </source>
</evidence>
<name>A0A0P1KRC1_9SACH</name>
<proteinExistence type="predicted"/>
<evidence type="ECO:0000313" key="4">
    <source>
        <dbReference type="Proteomes" id="UP000236544"/>
    </source>
</evidence>
<dbReference type="Gene3D" id="6.20.130.10">
    <property type="match status" value="1"/>
</dbReference>
<dbReference type="InterPro" id="IPR034600">
    <property type="entry name" value="Ribosomal_bL31m"/>
</dbReference>
<sequence>MLRSVIFKRFATGGYHGAQQISIPKRPLKKIRLGKARPAIYHKFDVQVELSDGSVITRRSQFPKDQIRLIQDQRNNPLWNQSRDDLVVVDANAGGRLDKFKQKYDTLFNFEAPAKQPAADAKGKDKAKEVKPAPEEETAAAPAAEEEDAFGMDDYMSLLDQNAQQVQSGGKLATKKRDKK</sequence>
<gene>
    <name evidence="3" type="ORF">LAQU0_S04e05776g</name>
</gene>
<dbReference type="InterPro" id="IPR048874">
    <property type="entry name" value="Ribosomal_bL31m_N"/>
</dbReference>
<dbReference type="Proteomes" id="UP000236544">
    <property type="component" value="Unassembled WGS sequence"/>
</dbReference>
<feature type="compositionally biased region" description="Polar residues" evidence="1">
    <location>
        <begin position="159"/>
        <end position="168"/>
    </location>
</feature>
<dbReference type="PANTHER" id="PTHR28174:SF1">
    <property type="entry name" value="LARGE RIBOSOMAL SUBUNIT PROTEIN BL31M"/>
    <property type="match status" value="1"/>
</dbReference>
<dbReference type="EMBL" id="LN890563">
    <property type="protein sequence ID" value="CUS21995.1"/>
    <property type="molecule type" value="Genomic_DNA"/>
</dbReference>
<feature type="domain" description="Ribosomal protein bL31m N-terminal" evidence="2">
    <location>
        <begin position="23"/>
        <end position="82"/>
    </location>
</feature>
<evidence type="ECO:0000256" key="1">
    <source>
        <dbReference type="SAM" id="MobiDB-lite"/>
    </source>
</evidence>
<dbReference type="GO" id="GO:0003735">
    <property type="term" value="F:structural constituent of ribosome"/>
    <property type="evidence" value="ECO:0007669"/>
    <property type="project" value="InterPro"/>
</dbReference>
<feature type="compositionally biased region" description="Basic and acidic residues" evidence="1">
    <location>
        <begin position="121"/>
        <end position="134"/>
    </location>
</feature>